<evidence type="ECO:0000259" key="6">
    <source>
        <dbReference type="Pfam" id="PF25944"/>
    </source>
</evidence>
<comment type="caution">
    <text evidence="8">The sequence shown here is derived from an EMBL/GenBank/DDBJ whole genome shotgun (WGS) entry which is preliminary data.</text>
</comment>
<dbReference type="NCBIfam" id="TIGR01730">
    <property type="entry name" value="RND_mfp"/>
    <property type="match status" value="1"/>
</dbReference>
<dbReference type="InterPro" id="IPR058626">
    <property type="entry name" value="MdtA-like_b-barrel"/>
</dbReference>
<evidence type="ECO:0000259" key="4">
    <source>
        <dbReference type="Pfam" id="PF25876"/>
    </source>
</evidence>
<dbReference type="RefSeq" id="WP_284259299.1">
    <property type="nucleotide sequence ID" value="NZ_BSOS01000090.1"/>
</dbReference>
<dbReference type="Proteomes" id="UP001156641">
    <property type="component" value="Unassembled WGS sequence"/>
</dbReference>
<evidence type="ECO:0000259" key="5">
    <source>
        <dbReference type="Pfam" id="PF25917"/>
    </source>
</evidence>
<dbReference type="Pfam" id="PF25917">
    <property type="entry name" value="BSH_RND"/>
    <property type="match status" value="1"/>
</dbReference>
<feature type="domain" description="Multidrug resistance protein MdtA-like alpha-helical hairpin" evidence="4">
    <location>
        <begin position="94"/>
        <end position="162"/>
    </location>
</feature>
<dbReference type="SUPFAM" id="SSF111369">
    <property type="entry name" value="HlyD-like secretion proteins"/>
    <property type="match status" value="1"/>
</dbReference>
<comment type="similarity">
    <text evidence="2">Belongs to the membrane fusion protein (MFP) (TC 8.A.1) family.</text>
</comment>
<dbReference type="Gene3D" id="2.40.420.20">
    <property type="match status" value="1"/>
</dbReference>
<feature type="signal peptide" evidence="3">
    <location>
        <begin position="1"/>
        <end position="20"/>
    </location>
</feature>
<feature type="domain" description="Multidrug resistance protein MdtA-like C-terminal permuted SH3" evidence="7">
    <location>
        <begin position="284"/>
        <end position="342"/>
    </location>
</feature>
<evidence type="ECO:0000313" key="9">
    <source>
        <dbReference type="Proteomes" id="UP001156641"/>
    </source>
</evidence>
<protein>
    <submittedName>
        <fullName evidence="8">Hemolysin D</fullName>
    </submittedName>
</protein>
<dbReference type="Gene3D" id="1.10.287.470">
    <property type="entry name" value="Helix hairpin bin"/>
    <property type="match status" value="1"/>
</dbReference>
<dbReference type="Gene3D" id="2.40.50.100">
    <property type="match status" value="1"/>
</dbReference>
<dbReference type="PANTHER" id="PTHR30158">
    <property type="entry name" value="ACRA/E-RELATED COMPONENT OF DRUG EFFLUX TRANSPORTER"/>
    <property type="match status" value="1"/>
</dbReference>
<feature type="domain" description="Multidrug resistance protein MdtA-like beta-barrel" evidence="6">
    <location>
        <begin position="198"/>
        <end position="276"/>
    </location>
</feature>
<keyword evidence="9" id="KW-1185">Reference proteome</keyword>
<feature type="chain" id="PRO_5045676596" evidence="3">
    <location>
        <begin position="21"/>
        <end position="358"/>
    </location>
</feature>
<evidence type="ECO:0000313" key="8">
    <source>
        <dbReference type="EMBL" id="GLR68453.1"/>
    </source>
</evidence>
<feature type="domain" description="Multidrug resistance protein MdtA-like barrel-sandwich hybrid" evidence="5">
    <location>
        <begin position="53"/>
        <end position="183"/>
    </location>
</feature>
<evidence type="ECO:0000256" key="2">
    <source>
        <dbReference type="ARBA" id="ARBA00009477"/>
    </source>
</evidence>
<dbReference type="EMBL" id="BSOS01000090">
    <property type="protein sequence ID" value="GLR68453.1"/>
    <property type="molecule type" value="Genomic_DNA"/>
</dbReference>
<comment type="subcellular location">
    <subcellularLocation>
        <location evidence="1">Cell envelope</location>
    </subcellularLocation>
</comment>
<evidence type="ECO:0000259" key="7">
    <source>
        <dbReference type="Pfam" id="PF25967"/>
    </source>
</evidence>
<dbReference type="PANTHER" id="PTHR30158:SF3">
    <property type="entry name" value="MULTIDRUG EFFLUX PUMP SUBUNIT ACRA-RELATED"/>
    <property type="match status" value="1"/>
</dbReference>
<dbReference type="InterPro" id="IPR006143">
    <property type="entry name" value="RND_pump_MFP"/>
</dbReference>
<dbReference type="Pfam" id="PF25944">
    <property type="entry name" value="Beta-barrel_RND"/>
    <property type="match status" value="1"/>
</dbReference>
<dbReference type="Pfam" id="PF25967">
    <property type="entry name" value="RND-MFP_C"/>
    <property type="match status" value="1"/>
</dbReference>
<dbReference type="InterPro" id="IPR058627">
    <property type="entry name" value="MdtA-like_C"/>
</dbReference>
<evidence type="ECO:0000256" key="3">
    <source>
        <dbReference type="SAM" id="SignalP"/>
    </source>
</evidence>
<sequence>MKQIIAAGLLTCLAGGLACAQSAPPPVVGVITAASQPVYAQQSYVGHIQSPQTVNIQARVTGYLESQNFTDGQAVKQGDLLYVIEPPPYQALVAQAQAALAQAQAQAHAAQLTLGRAQALLHTAAGQQSTVDLAQATYLSGEAAVQSAQAQLQTAQINLGYTQIRAPLAGIIGATTVNVGNVVGPQSGVLATIVAEDPMYVDFSLPMADALKYRARAAHMDVLLQLPDGSTYAQTGTVDFINNQVTQNTDTLAWRASIANPDHALTDGEFVTVTLRARQPQSRIVIPLAAVIADQLGDYVLEVGPGNIVKRQNVTLGPLTTTDAPVLSGVAPGDKIITEGIQSVHPGMQVNPQPAAQN</sequence>
<dbReference type="InterPro" id="IPR058624">
    <property type="entry name" value="MdtA-like_HH"/>
</dbReference>
<dbReference type="Pfam" id="PF25876">
    <property type="entry name" value="HH_MFP_RND"/>
    <property type="match status" value="1"/>
</dbReference>
<keyword evidence="3" id="KW-0732">Signal</keyword>
<gene>
    <name evidence="8" type="ORF">GCM10010909_31340</name>
</gene>
<dbReference type="Gene3D" id="2.40.30.170">
    <property type="match status" value="1"/>
</dbReference>
<proteinExistence type="inferred from homology"/>
<name>A0ABQ6AA59_9PROT</name>
<accession>A0ABQ6AA59</accession>
<dbReference type="PROSITE" id="PS51257">
    <property type="entry name" value="PROKAR_LIPOPROTEIN"/>
    <property type="match status" value="1"/>
</dbReference>
<evidence type="ECO:0000256" key="1">
    <source>
        <dbReference type="ARBA" id="ARBA00004196"/>
    </source>
</evidence>
<organism evidence="8 9">
    <name type="scientific">Acidocella aquatica</name>
    <dbReference type="NCBI Taxonomy" id="1922313"/>
    <lineage>
        <taxon>Bacteria</taxon>
        <taxon>Pseudomonadati</taxon>
        <taxon>Pseudomonadota</taxon>
        <taxon>Alphaproteobacteria</taxon>
        <taxon>Acetobacterales</taxon>
        <taxon>Acidocellaceae</taxon>
        <taxon>Acidocella</taxon>
    </lineage>
</organism>
<dbReference type="InterPro" id="IPR058625">
    <property type="entry name" value="MdtA-like_BSH"/>
</dbReference>
<reference evidence="9" key="1">
    <citation type="journal article" date="2019" name="Int. J. Syst. Evol. Microbiol.">
        <title>The Global Catalogue of Microorganisms (GCM) 10K type strain sequencing project: providing services to taxonomists for standard genome sequencing and annotation.</title>
        <authorList>
            <consortium name="The Broad Institute Genomics Platform"/>
            <consortium name="The Broad Institute Genome Sequencing Center for Infectious Disease"/>
            <person name="Wu L."/>
            <person name="Ma J."/>
        </authorList>
    </citation>
    <scope>NUCLEOTIDE SEQUENCE [LARGE SCALE GENOMIC DNA]</scope>
    <source>
        <strain evidence="9">NBRC 112502</strain>
    </source>
</reference>